<sequence>MRTPVVMTLGMVFTPCGLLLNLISTLAPGWRQLKGFRDQPVDVVLYQGLWDICREQSSRERQCGQPDEWNYFQTQPVQAARGLMITSLAITALGLVLASLGVRCWQDEPHFGLAGLSGIVLFVSGLFSLVPVSWYNHFLEDRSVLPAPSSPVTVQVSYSLVLGYLGSCLLLLGGFSLALSFAPWCEERCRRCRKAPPAGPRRSSISTVYVDWPEPALTPAIKYYSGGQHRPPPATEEHRTTNKLKVGFPMPRPPPKAYTNPVDVLEGEEKTASSQGGSSSRSTRPCHNSLPCDSDL</sequence>
<evidence type="ECO:0000313" key="12">
    <source>
        <dbReference type="Ensembl" id="ENSPEMP00000001631.1"/>
    </source>
</evidence>
<dbReference type="InterPro" id="IPR004031">
    <property type="entry name" value="PMP22/EMP/MP20/Claudin"/>
</dbReference>
<keyword evidence="7" id="KW-0965">Cell junction</keyword>
<keyword evidence="9 11" id="KW-0472">Membrane</keyword>
<keyword evidence="5" id="KW-1003">Cell membrane</keyword>
<evidence type="ECO:0000256" key="9">
    <source>
        <dbReference type="ARBA" id="ARBA00023136"/>
    </source>
</evidence>
<comment type="subcellular location">
    <subcellularLocation>
        <location evidence="1">Cell junction</location>
        <location evidence="1">Tight junction</location>
    </subcellularLocation>
    <subcellularLocation>
        <location evidence="2">Cell membrane</location>
        <topology evidence="2">Multi-pass membrane protein</topology>
    </subcellularLocation>
</comment>
<evidence type="ECO:0000256" key="6">
    <source>
        <dbReference type="ARBA" id="ARBA00022692"/>
    </source>
</evidence>
<dbReference type="Proteomes" id="UP000694547">
    <property type="component" value="Chromosome 17"/>
</dbReference>
<evidence type="ECO:0000256" key="1">
    <source>
        <dbReference type="ARBA" id="ARBA00004435"/>
    </source>
</evidence>
<keyword evidence="6 11" id="KW-0812">Transmembrane</keyword>
<reference evidence="12" key="2">
    <citation type="submission" date="2025-08" db="UniProtKB">
        <authorList>
            <consortium name="Ensembl"/>
        </authorList>
    </citation>
    <scope>IDENTIFICATION</scope>
</reference>
<accession>A0A6I9L6V8</accession>
<feature type="region of interest" description="Disordered" evidence="10">
    <location>
        <begin position="226"/>
        <end position="296"/>
    </location>
</feature>
<dbReference type="InterPro" id="IPR006187">
    <property type="entry name" value="Claudin"/>
</dbReference>
<gene>
    <name evidence="12" type="primary">Cldn23</name>
</gene>
<reference evidence="12" key="3">
    <citation type="submission" date="2025-09" db="UniProtKB">
        <authorList>
            <consortium name="Ensembl"/>
        </authorList>
    </citation>
    <scope>IDENTIFICATION</scope>
</reference>
<evidence type="ECO:0000256" key="11">
    <source>
        <dbReference type="SAM" id="Phobius"/>
    </source>
</evidence>
<evidence type="ECO:0000256" key="4">
    <source>
        <dbReference type="ARBA" id="ARBA00022427"/>
    </source>
</evidence>
<dbReference type="GO" id="GO:0005198">
    <property type="term" value="F:structural molecule activity"/>
    <property type="evidence" value="ECO:0007669"/>
    <property type="project" value="InterPro"/>
</dbReference>
<dbReference type="PRINTS" id="PR01077">
    <property type="entry name" value="CLAUDIN"/>
</dbReference>
<keyword evidence="4" id="KW-0796">Tight junction</keyword>
<dbReference type="Ensembl" id="ENSPEMT00000001869.2">
    <property type="protein sequence ID" value="ENSPEMP00000001631.1"/>
    <property type="gene ID" value="ENSPEMG00000001401.2"/>
</dbReference>
<dbReference type="CTD" id="137075"/>
<evidence type="ECO:0000256" key="8">
    <source>
        <dbReference type="ARBA" id="ARBA00022989"/>
    </source>
</evidence>
<dbReference type="RefSeq" id="XP_006974023.1">
    <property type="nucleotide sequence ID" value="XM_006973961.4"/>
</dbReference>
<evidence type="ECO:0000256" key="2">
    <source>
        <dbReference type="ARBA" id="ARBA00004651"/>
    </source>
</evidence>
<comment type="similarity">
    <text evidence="3">Belongs to the claudin family.</text>
</comment>
<feature type="compositionally biased region" description="Low complexity" evidence="10">
    <location>
        <begin position="273"/>
        <end position="282"/>
    </location>
</feature>
<evidence type="ECO:0000256" key="3">
    <source>
        <dbReference type="ARBA" id="ARBA00008295"/>
    </source>
</evidence>
<evidence type="ECO:0000256" key="7">
    <source>
        <dbReference type="ARBA" id="ARBA00022949"/>
    </source>
</evidence>
<protein>
    <submittedName>
        <fullName evidence="12">Claudin 23</fullName>
    </submittedName>
</protein>
<proteinExistence type="inferred from homology"/>
<dbReference type="AlphaFoldDB" id="A0A6I9L6V8"/>
<dbReference type="OrthoDB" id="8790791at2759"/>
<dbReference type="GO" id="GO:0005923">
    <property type="term" value="C:bicellular tight junction"/>
    <property type="evidence" value="ECO:0007669"/>
    <property type="project" value="UniProtKB-SubCell"/>
</dbReference>
<feature type="transmembrane region" description="Helical" evidence="11">
    <location>
        <begin position="113"/>
        <end position="136"/>
    </location>
</feature>
<dbReference type="GeneTree" id="ENSGT00390000006975"/>
<evidence type="ECO:0000256" key="5">
    <source>
        <dbReference type="ARBA" id="ARBA00022475"/>
    </source>
</evidence>
<organism evidence="12 13">
    <name type="scientific">Peromyscus maniculatus bairdii</name>
    <name type="common">Prairie deer mouse</name>
    <dbReference type="NCBI Taxonomy" id="230844"/>
    <lineage>
        <taxon>Eukaryota</taxon>
        <taxon>Metazoa</taxon>
        <taxon>Chordata</taxon>
        <taxon>Craniata</taxon>
        <taxon>Vertebrata</taxon>
        <taxon>Euteleostomi</taxon>
        <taxon>Mammalia</taxon>
        <taxon>Eutheria</taxon>
        <taxon>Euarchontoglires</taxon>
        <taxon>Glires</taxon>
        <taxon>Rodentia</taxon>
        <taxon>Myomorpha</taxon>
        <taxon>Muroidea</taxon>
        <taxon>Cricetidae</taxon>
        <taxon>Neotominae</taxon>
        <taxon>Peromyscus</taxon>
    </lineage>
</organism>
<dbReference type="GO" id="GO:0005886">
    <property type="term" value="C:plasma membrane"/>
    <property type="evidence" value="ECO:0007669"/>
    <property type="project" value="UniProtKB-SubCell"/>
</dbReference>
<evidence type="ECO:0000313" key="13">
    <source>
        <dbReference type="Proteomes" id="UP000694547"/>
    </source>
</evidence>
<name>A0A6I9L6V8_PERMB</name>
<dbReference type="Gene3D" id="1.20.140.150">
    <property type="match status" value="1"/>
</dbReference>
<keyword evidence="8 11" id="KW-1133">Transmembrane helix</keyword>
<dbReference type="InterPro" id="IPR017974">
    <property type="entry name" value="Claudin_CS"/>
</dbReference>
<dbReference type="GeneID" id="102907092"/>
<feature type="transmembrane region" description="Helical" evidence="11">
    <location>
        <begin position="12"/>
        <end position="30"/>
    </location>
</feature>
<keyword evidence="13" id="KW-1185">Reference proteome</keyword>
<dbReference type="Pfam" id="PF00822">
    <property type="entry name" value="PMP22_Claudin"/>
    <property type="match status" value="1"/>
</dbReference>
<feature type="transmembrane region" description="Helical" evidence="11">
    <location>
        <begin position="156"/>
        <end position="184"/>
    </location>
</feature>
<dbReference type="PROSITE" id="PS01346">
    <property type="entry name" value="CLAUDIN"/>
    <property type="match status" value="1"/>
</dbReference>
<evidence type="ECO:0000256" key="10">
    <source>
        <dbReference type="SAM" id="MobiDB-lite"/>
    </source>
</evidence>
<dbReference type="PANTHER" id="PTHR12002">
    <property type="entry name" value="CLAUDIN"/>
    <property type="match status" value="1"/>
</dbReference>
<reference evidence="12 13" key="1">
    <citation type="submission" date="2018-10" db="EMBL/GenBank/DDBJ databases">
        <title>Improved assembly of the deer mouse Peromyscus maniculatus genome.</title>
        <authorList>
            <person name="Lassance J.-M."/>
            <person name="Hoekstra H.E."/>
        </authorList>
    </citation>
    <scope>NUCLEOTIDE SEQUENCE [LARGE SCALE GENOMIC DNA]</scope>
</reference>
<feature type="transmembrane region" description="Helical" evidence="11">
    <location>
        <begin position="79"/>
        <end position="101"/>
    </location>
</feature>